<organism evidence="1 2">
    <name type="scientific">Candidatus Scalindua rubra</name>
    <dbReference type="NCBI Taxonomy" id="1872076"/>
    <lineage>
        <taxon>Bacteria</taxon>
        <taxon>Pseudomonadati</taxon>
        <taxon>Planctomycetota</taxon>
        <taxon>Candidatus Brocadiia</taxon>
        <taxon>Candidatus Brocadiales</taxon>
        <taxon>Candidatus Scalinduaceae</taxon>
        <taxon>Candidatus Scalindua</taxon>
    </lineage>
</organism>
<reference evidence="1 2" key="1">
    <citation type="submission" date="2016-07" db="EMBL/GenBank/DDBJ databases">
        <title>Draft genome of Scalindua rubra, obtained from a brine-seawater interface in the Red Sea, sheds light on salt adaptation in anammox bacteria.</title>
        <authorList>
            <person name="Speth D.R."/>
            <person name="Lagkouvardos I."/>
            <person name="Wang Y."/>
            <person name="Qian P.-Y."/>
            <person name="Dutilh B.E."/>
            <person name="Jetten M.S."/>
        </authorList>
    </citation>
    <scope>NUCLEOTIDE SEQUENCE [LARGE SCALE GENOMIC DNA]</scope>
    <source>
        <strain evidence="1">BSI-1</strain>
    </source>
</reference>
<evidence type="ECO:0000313" key="2">
    <source>
        <dbReference type="Proteomes" id="UP000094056"/>
    </source>
</evidence>
<accession>A0A1E3XC93</accession>
<comment type="caution">
    <text evidence="1">The sequence shown here is derived from an EMBL/GenBank/DDBJ whole genome shotgun (WGS) entry which is preliminary data.</text>
</comment>
<dbReference type="Proteomes" id="UP000094056">
    <property type="component" value="Unassembled WGS sequence"/>
</dbReference>
<gene>
    <name evidence="1" type="ORF">SCARUB_01643</name>
</gene>
<name>A0A1E3XC93_9BACT</name>
<proteinExistence type="predicted"/>
<evidence type="ECO:0000313" key="1">
    <source>
        <dbReference type="EMBL" id="ODS33252.1"/>
    </source>
</evidence>
<dbReference type="Gene3D" id="3.40.50.2000">
    <property type="entry name" value="Glycogen Phosphorylase B"/>
    <property type="match status" value="1"/>
</dbReference>
<dbReference type="AlphaFoldDB" id="A0A1E3XC93"/>
<sequence>MTSFDVLPPDVNYFNSVHKIRKKESDKNNSGYYWYSLDTKKECEDVVKRVNPHLIHITSDSLSRNFIDVCRPVIMDICDSTFLTLRRSITAEKRFVIKLKKVKRLFNVWRYERQYLQKFKFFTVVAPDDAEALRKNVQDAHISIIPNGVDYDYYRPNLNEGSEPSVVFTGVMDFIPNVKGVLWFFERVLPLIRKTYPDIKF</sequence>
<protein>
    <recommendedName>
        <fullName evidence="3">Glycosyltransferase</fullName>
    </recommendedName>
</protein>
<dbReference type="EMBL" id="MAYW01000034">
    <property type="protein sequence ID" value="ODS33252.1"/>
    <property type="molecule type" value="Genomic_DNA"/>
</dbReference>
<evidence type="ECO:0008006" key="3">
    <source>
        <dbReference type="Google" id="ProtNLM"/>
    </source>
</evidence>
<dbReference type="SUPFAM" id="SSF53756">
    <property type="entry name" value="UDP-Glycosyltransferase/glycogen phosphorylase"/>
    <property type="match status" value="1"/>
</dbReference>